<dbReference type="Proteomes" id="UP000625711">
    <property type="component" value="Unassembled WGS sequence"/>
</dbReference>
<gene>
    <name evidence="1" type="ORF">GWI33_005321</name>
</gene>
<organism evidence="1 2">
    <name type="scientific">Rhynchophorus ferrugineus</name>
    <name type="common">Red palm weevil</name>
    <name type="synonym">Curculio ferrugineus</name>
    <dbReference type="NCBI Taxonomy" id="354439"/>
    <lineage>
        <taxon>Eukaryota</taxon>
        <taxon>Metazoa</taxon>
        <taxon>Ecdysozoa</taxon>
        <taxon>Arthropoda</taxon>
        <taxon>Hexapoda</taxon>
        <taxon>Insecta</taxon>
        <taxon>Pterygota</taxon>
        <taxon>Neoptera</taxon>
        <taxon>Endopterygota</taxon>
        <taxon>Coleoptera</taxon>
        <taxon>Polyphaga</taxon>
        <taxon>Cucujiformia</taxon>
        <taxon>Curculionidae</taxon>
        <taxon>Dryophthorinae</taxon>
        <taxon>Rhynchophorus</taxon>
    </lineage>
</organism>
<evidence type="ECO:0000313" key="2">
    <source>
        <dbReference type="Proteomes" id="UP000625711"/>
    </source>
</evidence>
<sequence length="140" mass="16101">MKTTRWIIDGHRHQCRPTRNRPKTKGVMFIENCGNRKKVDADDVTEENSSRFAATSAIFRWCGVARCFGEMLAVGRCFSFVTSRPVRRMKSEFHESRRIGQASGSARLLPKKVKFHNFLNADCPCVIYTFDVCYLDCIRG</sequence>
<reference evidence="1" key="1">
    <citation type="submission" date="2020-08" db="EMBL/GenBank/DDBJ databases">
        <title>Genome sequencing and assembly of the red palm weevil Rhynchophorus ferrugineus.</title>
        <authorList>
            <person name="Dias G.B."/>
            <person name="Bergman C.M."/>
            <person name="Manee M."/>
        </authorList>
    </citation>
    <scope>NUCLEOTIDE SEQUENCE</scope>
    <source>
        <strain evidence="1">AA-2017</strain>
        <tissue evidence="1">Whole larva</tissue>
    </source>
</reference>
<evidence type="ECO:0000313" key="1">
    <source>
        <dbReference type="EMBL" id="KAF7286400.1"/>
    </source>
</evidence>
<dbReference type="EMBL" id="JAACXV010000026">
    <property type="protein sequence ID" value="KAF7286400.1"/>
    <property type="molecule type" value="Genomic_DNA"/>
</dbReference>
<dbReference type="AlphaFoldDB" id="A0A834IU17"/>
<proteinExistence type="predicted"/>
<accession>A0A834IU17</accession>
<comment type="caution">
    <text evidence="1">The sequence shown here is derived from an EMBL/GenBank/DDBJ whole genome shotgun (WGS) entry which is preliminary data.</text>
</comment>
<name>A0A834IU17_RHYFE</name>
<protein>
    <submittedName>
        <fullName evidence="1">Uncharacterized protein</fullName>
    </submittedName>
</protein>
<keyword evidence="2" id="KW-1185">Reference proteome</keyword>